<gene>
    <name evidence="1" type="ORF">H6G14_25660</name>
</gene>
<proteinExistence type="predicted"/>
<sequence>MQATISIPRGWQYPRFSFGQRTENGLIIGMKYYSCDTFLANEYGEGWRYFVLPDKHGEDEQHLLEEDLKLLTPHELKTQIEAQIKNHLCQLELLKQELRAIPINAVAIQPTAERECPSQEQEQFSVPHPHLYALIDAAQLILKEIAEHPDFLALDYQPDLTVGDAQTALSYLQSELESSQQLNTASDISNQK</sequence>
<dbReference type="RefSeq" id="WP_190570912.1">
    <property type="nucleotide sequence ID" value="NZ_JACJQL010000059.1"/>
</dbReference>
<protein>
    <submittedName>
        <fullName evidence="1">Uncharacterized protein</fullName>
    </submittedName>
</protein>
<dbReference type="EMBL" id="JACJQL010000059">
    <property type="protein sequence ID" value="MBD2254630.1"/>
    <property type="molecule type" value="Genomic_DNA"/>
</dbReference>
<keyword evidence="2" id="KW-1185">Reference proteome</keyword>
<organism evidence="1 2">
    <name type="scientific">Nostoc parmelioides FACHB-3921</name>
    <dbReference type="NCBI Taxonomy" id="2692909"/>
    <lineage>
        <taxon>Bacteria</taxon>
        <taxon>Bacillati</taxon>
        <taxon>Cyanobacteriota</taxon>
        <taxon>Cyanophyceae</taxon>
        <taxon>Nostocales</taxon>
        <taxon>Nostocaceae</taxon>
        <taxon>Nostoc</taxon>
    </lineage>
</organism>
<comment type="caution">
    <text evidence="1">The sequence shown here is derived from an EMBL/GenBank/DDBJ whole genome shotgun (WGS) entry which is preliminary data.</text>
</comment>
<evidence type="ECO:0000313" key="1">
    <source>
        <dbReference type="EMBL" id="MBD2254630.1"/>
    </source>
</evidence>
<reference evidence="1 2" key="1">
    <citation type="journal article" date="2020" name="ISME J.">
        <title>Comparative genomics reveals insights into cyanobacterial evolution and habitat adaptation.</title>
        <authorList>
            <person name="Chen M.Y."/>
            <person name="Teng W.K."/>
            <person name="Zhao L."/>
            <person name="Hu C.X."/>
            <person name="Zhou Y.K."/>
            <person name="Han B.P."/>
            <person name="Song L.R."/>
            <person name="Shu W.S."/>
        </authorList>
    </citation>
    <scope>NUCLEOTIDE SEQUENCE [LARGE SCALE GENOMIC DNA]</scope>
    <source>
        <strain evidence="1 2">FACHB-3921</strain>
    </source>
</reference>
<accession>A0ABR8BL66</accession>
<name>A0ABR8BL66_9NOSO</name>
<evidence type="ECO:0000313" key="2">
    <source>
        <dbReference type="Proteomes" id="UP000621307"/>
    </source>
</evidence>
<dbReference type="Proteomes" id="UP000621307">
    <property type="component" value="Unassembled WGS sequence"/>
</dbReference>